<evidence type="ECO:0000256" key="2">
    <source>
        <dbReference type="ARBA" id="ARBA00022679"/>
    </source>
</evidence>
<dbReference type="InterPro" id="IPR051259">
    <property type="entry name" value="rRNA_Methyltransferase"/>
</dbReference>
<keyword evidence="1" id="KW-0489">Methyltransferase</keyword>
<dbReference type="Proteomes" id="UP000253551">
    <property type="component" value="Unassembled WGS sequence"/>
</dbReference>
<dbReference type="InterPro" id="IPR029026">
    <property type="entry name" value="tRNA_m1G_MTases_N"/>
</dbReference>
<keyword evidence="5" id="KW-1185">Reference proteome</keyword>
<dbReference type="OrthoDB" id="270651at2759"/>
<dbReference type="InterPro" id="IPR029064">
    <property type="entry name" value="Ribosomal_eL30-like_sf"/>
</dbReference>
<dbReference type="SUPFAM" id="SSF75217">
    <property type="entry name" value="alpha/beta knot"/>
    <property type="match status" value="1"/>
</dbReference>
<dbReference type="GO" id="GO:0006396">
    <property type="term" value="P:RNA processing"/>
    <property type="evidence" value="ECO:0007669"/>
    <property type="project" value="InterPro"/>
</dbReference>
<organism evidence="4 5">
    <name type="scientific">Rhizopus stolonifer</name>
    <name type="common">Rhizopus nigricans</name>
    <dbReference type="NCBI Taxonomy" id="4846"/>
    <lineage>
        <taxon>Eukaryota</taxon>
        <taxon>Fungi</taxon>
        <taxon>Fungi incertae sedis</taxon>
        <taxon>Mucoromycota</taxon>
        <taxon>Mucoromycotina</taxon>
        <taxon>Mucoromycetes</taxon>
        <taxon>Mucorales</taxon>
        <taxon>Mucorineae</taxon>
        <taxon>Rhizopodaceae</taxon>
        <taxon>Rhizopus</taxon>
    </lineage>
</organism>
<protein>
    <recommendedName>
        <fullName evidence="3">tRNA/rRNA methyltransferase SpoU type domain-containing protein</fullName>
    </recommendedName>
</protein>
<dbReference type="AlphaFoldDB" id="A0A367KQS2"/>
<dbReference type="InterPro" id="IPR001537">
    <property type="entry name" value="SpoU_MeTrfase"/>
</dbReference>
<dbReference type="Gene3D" id="3.30.1330.30">
    <property type="match status" value="1"/>
</dbReference>
<dbReference type="PANTHER" id="PTHR43191">
    <property type="entry name" value="RRNA METHYLTRANSFERASE 3"/>
    <property type="match status" value="1"/>
</dbReference>
<reference evidence="4 5" key="1">
    <citation type="journal article" date="2018" name="G3 (Bethesda)">
        <title>Phylogenetic and Phylogenomic Definition of Rhizopus Species.</title>
        <authorList>
            <person name="Gryganskyi A.P."/>
            <person name="Golan J."/>
            <person name="Dolatabadi S."/>
            <person name="Mondo S."/>
            <person name="Robb S."/>
            <person name="Idnurm A."/>
            <person name="Muszewska A."/>
            <person name="Steczkiewicz K."/>
            <person name="Masonjones S."/>
            <person name="Liao H.L."/>
            <person name="Gajdeczka M.T."/>
            <person name="Anike F."/>
            <person name="Vuek A."/>
            <person name="Anishchenko I.M."/>
            <person name="Voigt K."/>
            <person name="de Hoog G.S."/>
            <person name="Smith M.E."/>
            <person name="Heitman J."/>
            <person name="Vilgalys R."/>
            <person name="Stajich J.E."/>
        </authorList>
    </citation>
    <scope>NUCLEOTIDE SEQUENCE [LARGE SCALE GENOMIC DNA]</scope>
    <source>
        <strain evidence="4 5">LSU 92-RS-03</strain>
    </source>
</reference>
<evidence type="ECO:0000313" key="5">
    <source>
        <dbReference type="Proteomes" id="UP000253551"/>
    </source>
</evidence>
<feature type="domain" description="tRNA/rRNA methyltransferase SpoU type" evidence="3">
    <location>
        <begin position="136"/>
        <end position="299"/>
    </location>
</feature>
<dbReference type="GO" id="GO:0032259">
    <property type="term" value="P:methylation"/>
    <property type="evidence" value="ECO:0007669"/>
    <property type="project" value="UniProtKB-KW"/>
</dbReference>
<dbReference type="Pfam" id="PF00588">
    <property type="entry name" value="SpoU_methylase"/>
    <property type="match status" value="1"/>
</dbReference>
<keyword evidence="2" id="KW-0808">Transferase</keyword>
<evidence type="ECO:0000313" key="4">
    <source>
        <dbReference type="EMBL" id="RCI04554.1"/>
    </source>
</evidence>
<proteinExistence type="predicted"/>
<dbReference type="GO" id="GO:0008173">
    <property type="term" value="F:RNA methyltransferase activity"/>
    <property type="evidence" value="ECO:0007669"/>
    <property type="project" value="InterPro"/>
</dbReference>
<dbReference type="STRING" id="4846.A0A367KQS2"/>
<dbReference type="PANTHER" id="PTHR43191:SF2">
    <property type="entry name" value="RRNA METHYLTRANSFERASE 3, MITOCHONDRIAL"/>
    <property type="match status" value="1"/>
</dbReference>
<sequence length="311" mass="35254">MSGYKYIFPDVFKRLHNAVNSKPKQLVKLRESKKYRYEKQTVVVQGFQYIKELRDLGFNFKSIFATAKKIPREDQEVGYPAKQVIEHTDAFPAKDYYLTDIDLTRNILGTASRPGIHEVYAEIEFPYYQPEGERWVVFDRVNDPESLGILVRTAKGLGWDSGIVTSDHSDLYNDTTIRASKIASLTWPHIMVGVDRLSDFLKKHNITPVVANVLPKDTQEEAWSPEFGHVNIKDIKSGSGVWFWNLNGKEPKVPKKMALILSCMHGGLHTSFDNDIRVSIPLEPGVNSLNVAAAGSIIMTELNRQRACVTK</sequence>
<evidence type="ECO:0000256" key="1">
    <source>
        <dbReference type="ARBA" id="ARBA00022603"/>
    </source>
</evidence>
<name>A0A367KQS2_RHIST</name>
<evidence type="ECO:0000259" key="3">
    <source>
        <dbReference type="Pfam" id="PF00588"/>
    </source>
</evidence>
<accession>A0A367KQS2</accession>
<comment type="caution">
    <text evidence="4">The sequence shown here is derived from an EMBL/GenBank/DDBJ whole genome shotgun (WGS) entry which is preliminary data.</text>
</comment>
<dbReference type="EMBL" id="PJQM01000648">
    <property type="protein sequence ID" value="RCI04554.1"/>
    <property type="molecule type" value="Genomic_DNA"/>
</dbReference>
<dbReference type="GO" id="GO:0003723">
    <property type="term" value="F:RNA binding"/>
    <property type="evidence" value="ECO:0007669"/>
    <property type="project" value="InterPro"/>
</dbReference>
<dbReference type="Gene3D" id="3.40.1280.10">
    <property type="match status" value="1"/>
</dbReference>
<gene>
    <name evidence="4" type="ORF">CU098_012932</name>
</gene>
<dbReference type="SUPFAM" id="SSF55315">
    <property type="entry name" value="L30e-like"/>
    <property type="match status" value="1"/>
</dbReference>
<dbReference type="InterPro" id="IPR029028">
    <property type="entry name" value="Alpha/beta_knot_MTases"/>
</dbReference>